<evidence type="ECO:0000313" key="3">
    <source>
        <dbReference type="Proteomes" id="UP001238540"/>
    </source>
</evidence>
<name>A0ABT8BU82_9VIBR</name>
<organism evidence="2 3">
    <name type="scientific">Vibrio ostreicida</name>
    <dbReference type="NCBI Taxonomy" id="526588"/>
    <lineage>
        <taxon>Bacteria</taxon>
        <taxon>Pseudomonadati</taxon>
        <taxon>Pseudomonadota</taxon>
        <taxon>Gammaproteobacteria</taxon>
        <taxon>Vibrionales</taxon>
        <taxon>Vibrionaceae</taxon>
        <taxon>Vibrio</taxon>
    </lineage>
</organism>
<evidence type="ECO:0000313" key="2">
    <source>
        <dbReference type="EMBL" id="MDN3609944.1"/>
    </source>
</evidence>
<dbReference type="InterPro" id="IPR011644">
    <property type="entry name" value="Heme_NO-bd"/>
</dbReference>
<dbReference type="InterPro" id="IPR038158">
    <property type="entry name" value="H-NOX_domain_sf"/>
</dbReference>
<dbReference type="EMBL" id="JAUFQC010000001">
    <property type="protein sequence ID" value="MDN3609944.1"/>
    <property type="molecule type" value="Genomic_DNA"/>
</dbReference>
<keyword evidence="3" id="KW-1185">Reference proteome</keyword>
<feature type="domain" description="Heme NO-binding" evidence="1">
    <location>
        <begin position="3"/>
        <end position="162"/>
    </location>
</feature>
<dbReference type="RefSeq" id="WP_076587774.1">
    <property type="nucleotide sequence ID" value="NZ_JABEYA020000017.1"/>
</dbReference>
<dbReference type="Proteomes" id="UP001238540">
    <property type="component" value="Unassembled WGS sequence"/>
</dbReference>
<accession>A0ABT8BU82</accession>
<comment type="caution">
    <text evidence="2">The sequence shown here is derived from an EMBL/GenBank/DDBJ whole genome shotgun (WGS) entry which is preliminary data.</text>
</comment>
<reference evidence="3" key="1">
    <citation type="journal article" date="2019" name="Int. J. Syst. Evol. Microbiol.">
        <title>The Global Catalogue of Microorganisms (GCM) 10K type strain sequencing project: providing services to taxonomists for standard genome sequencing and annotation.</title>
        <authorList>
            <consortium name="The Broad Institute Genomics Platform"/>
            <consortium name="The Broad Institute Genome Sequencing Center for Infectious Disease"/>
            <person name="Wu L."/>
            <person name="Ma J."/>
        </authorList>
    </citation>
    <scope>NUCLEOTIDE SEQUENCE [LARGE SCALE GENOMIC DNA]</scope>
    <source>
        <strain evidence="3">CECT 7398</strain>
    </source>
</reference>
<gene>
    <name evidence="2" type="ORF">QWZ16_09555</name>
</gene>
<dbReference type="SUPFAM" id="SSF111126">
    <property type="entry name" value="Ligand-binding domain in the NO signalling and Golgi transport"/>
    <property type="match status" value="1"/>
</dbReference>
<dbReference type="InterPro" id="IPR024096">
    <property type="entry name" value="NO_sig/Golgi_transp_ligand-bd"/>
</dbReference>
<evidence type="ECO:0000259" key="1">
    <source>
        <dbReference type="Pfam" id="PF07700"/>
    </source>
</evidence>
<dbReference type="Gene3D" id="3.90.1520.10">
    <property type="entry name" value="H-NOX domain"/>
    <property type="match status" value="1"/>
</dbReference>
<proteinExistence type="predicted"/>
<protein>
    <submittedName>
        <fullName evidence="2">Heme NO-binding domain-containing protein</fullName>
    </submittedName>
</protein>
<sequence>MQGAVFTAFSDMIIEKMGMDTLDELIDKTEPESGGIYTAGGNYADSELLNMVVALSEKSNIPAEDLVRAFGQYLFKQLYDSCPTDVSQISDLKTFLLAIDGVIHKEVKRVYPQAYLPSFSYQELGDGSLEIFYNSDRELCELAEGLIVGASEYFSQPITLSHPDCLHRGDQHCKIVVEFKES</sequence>
<dbReference type="Pfam" id="PF07700">
    <property type="entry name" value="HNOB"/>
    <property type="match status" value="1"/>
</dbReference>